<keyword evidence="1" id="KW-0812">Transmembrane</keyword>
<organism evidence="2 3">
    <name type="scientific">Cryptosporangium aurantiacum</name>
    <dbReference type="NCBI Taxonomy" id="134849"/>
    <lineage>
        <taxon>Bacteria</taxon>
        <taxon>Bacillati</taxon>
        <taxon>Actinomycetota</taxon>
        <taxon>Actinomycetes</taxon>
        <taxon>Cryptosporangiales</taxon>
        <taxon>Cryptosporangiaceae</taxon>
        <taxon>Cryptosporangium</taxon>
    </lineage>
</organism>
<dbReference type="Proteomes" id="UP000184440">
    <property type="component" value="Unassembled WGS sequence"/>
</dbReference>
<proteinExistence type="predicted"/>
<sequence>MGRPRGSRERRALVRHLLGGLGYSATLLPWRSGGYYPAPAVYLVTVAVILILSRFTEISAVRRRMGLALSALATGLFLLSPAHSGAREMLNVAQLRDCLLTLPSDSVIGYDQPEGAIRLEQIVKFHDPAWHGTVARIGPGDP</sequence>
<keyword evidence="1" id="KW-1133">Transmembrane helix</keyword>
<dbReference type="EMBL" id="FRCS01000021">
    <property type="protein sequence ID" value="SHN47161.1"/>
    <property type="molecule type" value="Genomic_DNA"/>
</dbReference>
<evidence type="ECO:0000256" key="1">
    <source>
        <dbReference type="SAM" id="Phobius"/>
    </source>
</evidence>
<accession>A0A1M7RLV5</accession>
<dbReference type="RefSeq" id="WP_073264784.1">
    <property type="nucleotide sequence ID" value="NZ_FRCS01000021.1"/>
</dbReference>
<name>A0A1M7RLV5_9ACTN</name>
<keyword evidence="3" id="KW-1185">Reference proteome</keyword>
<evidence type="ECO:0000313" key="3">
    <source>
        <dbReference type="Proteomes" id="UP000184440"/>
    </source>
</evidence>
<protein>
    <submittedName>
        <fullName evidence="2">Uncharacterized protein</fullName>
    </submittedName>
</protein>
<dbReference type="AlphaFoldDB" id="A0A1M7RLV5"/>
<reference evidence="2 3" key="1">
    <citation type="submission" date="2016-11" db="EMBL/GenBank/DDBJ databases">
        <authorList>
            <person name="Jaros S."/>
            <person name="Januszkiewicz K."/>
            <person name="Wedrychowicz H."/>
        </authorList>
    </citation>
    <scope>NUCLEOTIDE SEQUENCE [LARGE SCALE GENOMIC DNA]</scope>
    <source>
        <strain evidence="2 3">DSM 46144</strain>
    </source>
</reference>
<gene>
    <name evidence="2" type="ORF">SAMN05443668_1219</name>
</gene>
<keyword evidence="1" id="KW-0472">Membrane</keyword>
<feature type="transmembrane region" description="Helical" evidence="1">
    <location>
        <begin position="36"/>
        <end position="55"/>
    </location>
</feature>
<feature type="transmembrane region" description="Helical" evidence="1">
    <location>
        <begin position="12"/>
        <end position="30"/>
    </location>
</feature>
<evidence type="ECO:0000313" key="2">
    <source>
        <dbReference type="EMBL" id="SHN47161.1"/>
    </source>
</evidence>
<dbReference type="STRING" id="134849.SAMN05443668_1219"/>